<protein>
    <submittedName>
        <fullName evidence="1">Uncharacterized protein</fullName>
    </submittedName>
</protein>
<reference evidence="1" key="1">
    <citation type="journal article" date="2007" name="PLoS ONE">
        <title>The first genome sequence of an elite grapevine cultivar (Pinot noir Vitis vinifera L.): coping with a highly heterozygous genome.</title>
        <authorList>
            <person name="Velasco R."/>
            <person name="Zharkikh A."/>
            <person name="Troggio M."/>
            <person name="Cartwright D.A."/>
            <person name="Cestaro A."/>
            <person name="Pruss D."/>
            <person name="Pindo M."/>
            <person name="FitzGerald L.M."/>
            <person name="Vezzulli S."/>
            <person name="Reid J."/>
            <person name="Malacarne G."/>
            <person name="Iliev D."/>
            <person name="Coppola G."/>
            <person name="Wardell B."/>
            <person name="Micheletti D."/>
            <person name="Macalma T."/>
            <person name="Facci M."/>
            <person name="Mitchell J.T."/>
            <person name="Perazzolli M."/>
            <person name="Eldredge G."/>
            <person name="Gatto P."/>
            <person name="Oyzerski R."/>
            <person name="Moretto M."/>
            <person name="Gutin N."/>
            <person name="Stefanini M."/>
            <person name="Chen Y."/>
            <person name="Segala C."/>
            <person name="Davenport C."/>
            <person name="Dematte L."/>
            <person name="Mraz A."/>
            <person name="Battilana J."/>
            <person name="Stormo K."/>
            <person name="Costa F."/>
            <person name="Tao Q."/>
            <person name="Si-Ammour A."/>
            <person name="Harkins T."/>
            <person name="Lackey A."/>
            <person name="Perbost C."/>
            <person name="Taillon B."/>
            <person name="Stella A."/>
            <person name="Solovyev V."/>
            <person name="Fawcett J.A."/>
            <person name="Sterck L."/>
            <person name="Vandepoele K."/>
            <person name="Grando S.M."/>
            <person name="Toppo S."/>
            <person name="Moser C."/>
            <person name="Lanchbury J."/>
            <person name="Bogden R."/>
            <person name="Skolnick M."/>
            <person name="Sgaramella V."/>
            <person name="Bhatnagar S.K."/>
            <person name="Fontana P."/>
            <person name="Gutin A."/>
            <person name="Van de Peer Y."/>
            <person name="Salamini F."/>
            <person name="Viola R."/>
        </authorList>
    </citation>
    <scope>NUCLEOTIDE SEQUENCE</scope>
</reference>
<sequence length="223" mass="24319">MSSSDELVAVAICLIAVDTTYGSQEGLHTDKNVSSAALPAEAIQGQKCLCCLIGSNSMALSSGSCFGSFAGAIKKAVSNANDLFDLMVLEHSTLVQEVESSINPKLCEDRDANKDCCLTKLRMEGLTLLKDLMQEAKDLGLSKLVVEGDSDIVFSWVAKKEKGCKGEGPLTPLQMQFLGDSVVFSRKLVNPEEMAGEEELLQEQYEEEGVWDWRRQYFCGSNK</sequence>
<gene>
    <name evidence="1" type="ORF">VITISV_002042</name>
</gene>
<organism evidence="1">
    <name type="scientific">Vitis vinifera</name>
    <name type="common">Grape</name>
    <dbReference type="NCBI Taxonomy" id="29760"/>
    <lineage>
        <taxon>Eukaryota</taxon>
        <taxon>Viridiplantae</taxon>
        <taxon>Streptophyta</taxon>
        <taxon>Embryophyta</taxon>
        <taxon>Tracheophyta</taxon>
        <taxon>Spermatophyta</taxon>
        <taxon>Magnoliopsida</taxon>
        <taxon>eudicotyledons</taxon>
        <taxon>Gunneridae</taxon>
        <taxon>Pentapetalae</taxon>
        <taxon>rosids</taxon>
        <taxon>Vitales</taxon>
        <taxon>Vitaceae</taxon>
        <taxon>Viteae</taxon>
        <taxon>Vitis</taxon>
    </lineage>
</organism>
<name>A5AYF8_VITVI</name>
<accession>A5AYF8</accession>
<dbReference type="EMBL" id="AM440130">
    <property type="protein sequence ID" value="CAN67301.1"/>
    <property type="molecule type" value="Genomic_DNA"/>
</dbReference>
<dbReference type="AlphaFoldDB" id="A5AYF8"/>
<proteinExistence type="predicted"/>
<evidence type="ECO:0000313" key="1">
    <source>
        <dbReference type="EMBL" id="CAN67301.1"/>
    </source>
</evidence>